<organism evidence="2 3">
    <name type="scientific">Candidatus Beckwithbacteria bacterium GW2011_GWC2_47_9</name>
    <dbReference type="NCBI Taxonomy" id="1618373"/>
    <lineage>
        <taxon>Bacteria</taxon>
        <taxon>Candidatus Beckwithiibacteriota</taxon>
    </lineage>
</organism>
<proteinExistence type="predicted"/>
<sequence>MMFWLFIFGLAVDIFLSGRLGQTSLILLLAAAALSWLNKQIKLK</sequence>
<dbReference type="Proteomes" id="UP000034772">
    <property type="component" value="Unassembled WGS sequence"/>
</dbReference>
<reference evidence="2 3" key="1">
    <citation type="journal article" date="2015" name="Nature">
        <title>rRNA introns, odd ribosomes, and small enigmatic genomes across a large radiation of phyla.</title>
        <authorList>
            <person name="Brown C.T."/>
            <person name="Hug L.A."/>
            <person name="Thomas B.C."/>
            <person name="Sharon I."/>
            <person name="Castelle C.J."/>
            <person name="Singh A."/>
            <person name="Wilkins M.J."/>
            <person name="Williams K.H."/>
            <person name="Banfield J.F."/>
        </authorList>
    </citation>
    <scope>NUCLEOTIDE SEQUENCE [LARGE SCALE GENOMIC DNA]</scope>
</reference>
<evidence type="ECO:0000313" key="3">
    <source>
        <dbReference type="Proteomes" id="UP000034772"/>
    </source>
</evidence>
<evidence type="ECO:0000256" key="1">
    <source>
        <dbReference type="SAM" id="Phobius"/>
    </source>
</evidence>
<protein>
    <submittedName>
        <fullName evidence="2">Uncharacterized protein</fullName>
    </submittedName>
</protein>
<gene>
    <name evidence="2" type="ORF">UY17_C0009G0003</name>
</gene>
<keyword evidence="1" id="KW-0812">Transmembrane</keyword>
<keyword evidence="1" id="KW-1133">Transmembrane helix</keyword>
<dbReference type="EMBL" id="LCOZ01000009">
    <property type="protein sequence ID" value="KKU87786.1"/>
    <property type="molecule type" value="Genomic_DNA"/>
</dbReference>
<comment type="caution">
    <text evidence="2">The sequence shown here is derived from an EMBL/GenBank/DDBJ whole genome shotgun (WGS) entry which is preliminary data.</text>
</comment>
<accession>A0A0G1U154</accession>
<name>A0A0G1U154_9BACT</name>
<keyword evidence="1" id="KW-0472">Membrane</keyword>
<evidence type="ECO:0000313" key="2">
    <source>
        <dbReference type="EMBL" id="KKU87786.1"/>
    </source>
</evidence>
<feature type="transmembrane region" description="Helical" evidence="1">
    <location>
        <begin position="20"/>
        <end position="37"/>
    </location>
</feature>
<dbReference type="AlphaFoldDB" id="A0A0G1U154"/>